<feature type="binding site" evidence="11">
    <location>
        <begin position="101"/>
        <end position="108"/>
    </location>
    <ligand>
        <name>ATP</name>
        <dbReference type="ChEBI" id="CHEBI:30616"/>
    </ligand>
</feature>
<dbReference type="PANTHER" id="PTHR46256">
    <property type="entry name" value="AGAP011099-PA"/>
    <property type="match status" value="1"/>
</dbReference>
<evidence type="ECO:0000256" key="7">
    <source>
        <dbReference type="ARBA" id="ARBA00023123"/>
    </source>
</evidence>
<keyword evidence="7 11" id="KW-0518">Myosin</keyword>
<gene>
    <name evidence="14" type="ORF">GSONMT00020449001</name>
</gene>
<evidence type="ECO:0000256" key="6">
    <source>
        <dbReference type="ARBA" id="ARBA00022840"/>
    </source>
</evidence>
<evidence type="ECO:0000256" key="1">
    <source>
        <dbReference type="ARBA" id="ARBA00004245"/>
    </source>
</evidence>
<evidence type="ECO:0000256" key="3">
    <source>
        <dbReference type="ARBA" id="ARBA00022490"/>
    </source>
</evidence>
<dbReference type="GO" id="GO:0030832">
    <property type="term" value="P:regulation of actin filament length"/>
    <property type="evidence" value="ECO:0007669"/>
    <property type="project" value="TreeGrafter"/>
</dbReference>
<dbReference type="Proteomes" id="UP000193380">
    <property type="component" value="Unassembled WGS sequence"/>
</dbReference>
<dbReference type="GO" id="GO:0042995">
    <property type="term" value="C:cell projection"/>
    <property type="evidence" value="ECO:0007669"/>
    <property type="project" value="UniProtKB-SubCell"/>
</dbReference>
<keyword evidence="5 11" id="KW-0547">Nucleotide-binding</keyword>
<reference evidence="14" key="1">
    <citation type="journal article" date="2014" name="Nat. Commun.">
        <title>The rainbow trout genome provides novel insights into evolution after whole-genome duplication in vertebrates.</title>
        <authorList>
            <person name="Berthelot C."/>
            <person name="Brunet F."/>
            <person name="Chalopin D."/>
            <person name="Juanchich A."/>
            <person name="Bernard M."/>
            <person name="Noel B."/>
            <person name="Bento P."/>
            <person name="Da Silva C."/>
            <person name="Labadie K."/>
            <person name="Alberti A."/>
            <person name="Aury J.M."/>
            <person name="Louis A."/>
            <person name="Dehais P."/>
            <person name="Bardou P."/>
            <person name="Montfort J."/>
            <person name="Klopp C."/>
            <person name="Cabau C."/>
            <person name="Gaspin C."/>
            <person name="Thorgaard G.H."/>
            <person name="Boussaha M."/>
            <person name="Quillet E."/>
            <person name="Guyomard R."/>
            <person name="Galiana D."/>
            <person name="Bobe J."/>
            <person name="Volff J.N."/>
            <person name="Genet C."/>
            <person name="Wincker P."/>
            <person name="Jaillon O."/>
            <person name="Roest Crollius H."/>
            <person name="Guiguen Y."/>
        </authorList>
    </citation>
    <scope>NUCLEOTIDE SEQUENCE [LARGE SCALE GENOMIC DNA]</scope>
</reference>
<dbReference type="AlphaFoldDB" id="A0A060XD64"/>
<evidence type="ECO:0000256" key="11">
    <source>
        <dbReference type="PROSITE-ProRule" id="PRU00782"/>
    </source>
</evidence>
<dbReference type="STRING" id="8022.A0A060XD64"/>
<dbReference type="Gene3D" id="1.20.58.530">
    <property type="match status" value="1"/>
</dbReference>
<dbReference type="EMBL" id="FR905245">
    <property type="protein sequence ID" value="CDQ77593.1"/>
    <property type="molecule type" value="Genomic_DNA"/>
</dbReference>
<comment type="similarity">
    <text evidence="11">Belongs to the TRAFAC class myosin-kinesin ATPase superfamily. Myosin family.</text>
</comment>
<protein>
    <recommendedName>
        <fullName evidence="13">Myosin motor domain-containing protein</fullName>
    </recommendedName>
</protein>
<dbReference type="PANTHER" id="PTHR46256:SF5">
    <property type="entry name" value="MYOSIN-IIIB-LIKE"/>
    <property type="match status" value="1"/>
</dbReference>
<dbReference type="PROSITE" id="PS50096">
    <property type="entry name" value="IQ"/>
    <property type="match status" value="1"/>
</dbReference>
<dbReference type="Gene3D" id="1.10.10.820">
    <property type="match status" value="1"/>
</dbReference>
<dbReference type="GO" id="GO:0016459">
    <property type="term" value="C:myosin complex"/>
    <property type="evidence" value="ECO:0007669"/>
    <property type="project" value="UniProtKB-KW"/>
</dbReference>
<dbReference type="Gene3D" id="1.20.5.4820">
    <property type="match status" value="1"/>
</dbReference>
<evidence type="ECO:0000256" key="9">
    <source>
        <dbReference type="ARBA" id="ARBA00023212"/>
    </source>
</evidence>
<evidence type="ECO:0000259" key="13">
    <source>
        <dbReference type="PROSITE" id="PS51456"/>
    </source>
</evidence>
<proteinExistence type="inferred from homology"/>
<evidence type="ECO:0000313" key="14">
    <source>
        <dbReference type="EMBL" id="CDQ77593.1"/>
    </source>
</evidence>
<accession>A0A060XD64</accession>
<evidence type="ECO:0000256" key="5">
    <source>
        <dbReference type="ARBA" id="ARBA00022741"/>
    </source>
</evidence>
<dbReference type="InterPro" id="IPR036961">
    <property type="entry name" value="Kinesin_motor_dom_sf"/>
</dbReference>
<dbReference type="Pfam" id="PF00063">
    <property type="entry name" value="Myosin_head"/>
    <property type="match status" value="1"/>
</dbReference>
<keyword evidence="4" id="KW-0677">Repeat</keyword>
<sequence length="799" mass="92388">MEVLLHEDLAALSDLDEQSLLESLSQRFRQDRIYTYIGDILVAINPFKYLPLYEKEVSESYKYHEKTKLPPHIFAVADRAYQSMLGRLATGPRNQCIVISGESGAGKTESTKLLLRQIMELCRANSQLEQQILQVNPLLEAFGNAQTVMNDNSSRFGKYIQLRFHNSSVKGAKINEYLLEKSRVVHQDEGERNFHIFYCMLAGISPEDKDMYGLLDPTQYRYLNGRYGSEDIVMKWGEKYSEVCNAMDMVGFEEQEKVDMMTILAGILSLGNIMFEPTETDALRVTDKSMGWLKATAGQFGVQEEELLRSLTCTLSVMRGEAIRRLHNQQQAEDARDSIAKVAYGRVFGWIVSKVNELLAPNVDFDVELSEIGILDIFGFENFAVNRFEQLCINLANEQLQYFFNHHIFLMEQNEYKEEGIEWESISFKDNKPILDLFLTKPIGILSLLDEQSAFPQASDRDFVDKLNSKFKSSPHYEVVRSHSPLFTVVHYAGKVQYNGLGFLEKNRDTIPASIRSLFINSVTPLLSLLFAATISRTGTLMPRKAKLMQKADDNFNSTRKQSVGAQFKHSLAVLMEKMFVASPHFVRCIKPNSSKLPDQVDNKIVMDQLRYNGLLETIRIRRDGFSWRPSFKEFAQRFNILLIKPDLPLTKESCMSILNTTEIHGWKCGSSRMFFKYWHQEELARLLERLGKAALVIQKDYRSLRCRRKYLSLLVEVHRQRQAQRERAEREAREEEEDEKRREQELEEEMRRRLDMEQENKSKEAEYLSLPLLLTYSAFGKYSDLFPFSTFCSVTALF</sequence>
<organism evidence="14 15">
    <name type="scientific">Oncorhynchus mykiss</name>
    <name type="common">Rainbow trout</name>
    <name type="synonym">Salmo gairdneri</name>
    <dbReference type="NCBI Taxonomy" id="8022"/>
    <lineage>
        <taxon>Eukaryota</taxon>
        <taxon>Metazoa</taxon>
        <taxon>Chordata</taxon>
        <taxon>Craniata</taxon>
        <taxon>Vertebrata</taxon>
        <taxon>Euteleostomi</taxon>
        <taxon>Actinopterygii</taxon>
        <taxon>Neopterygii</taxon>
        <taxon>Teleostei</taxon>
        <taxon>Protacanthopterygii</taxon>
        <taxon>Salmoniformes</taxon>
        <taxon>Salmonidae</taxon>
        <taxon>Salmoninae</taxon>
        <taxon>Oncorhynchus</taxon>
    </lineage>
</organism>
<keyword evidence="9" id="KW-0206">Cytoskeleton</keyword>
<dbReference type="PRINTS" id="PR00193">
    <property type="entry name" value="MYOSINHEAVY"/>
</dbReference>
<dbReference type="InterPro" id="IPR001609">
    <property type="entry name" value="Myosin_head_motor_dom-like"/>
</dbReference>
<dbReference type="SMART" id="SM00242">
    <property type="entry name" value="MYSc"/>
    <property type="match status" value="1"/>
</dbReference>
<comment type="subcellular location">
    <subcellularLocation>
        <location evidence="2">Cell projection</location>
    </subcellularLocation>
    <subcellularLocation>
        <location evidence="1">Cytoplasm</location>
        <location evidence="1">Cytoskeleton</location>
    </subcellularLocation>
</comment>
<feature type="region of interest" description="Disordered" evidence="12">
    <location>
        <begin position="726"/>
        <end position="745"/>
    </location>
</feature>
<dbReference type="SUPFAM" id="SSF52540">
    <property type="entry name" value="P-loop containing nucleoside triphosphate hydrolases"/>
    <property type="match status" value="1"/>
</dbReference>
<dbReference type="GO" id="GO:0004674">
    <property type="term" value="F:protein serine/threonine kinase activity"/>
    <property type="evidence" value="ECO:0007669"/>
    <property type="project" value="TreeGrafter"/>
</dbReference>
<keyword evidence="11" id="KW-0009">Actin-binding</keyword>
<dbReference type="Gene3D" id="3.40.850.10">
    <property type="entry name" value="Kinesin motor domain"/>
    <property type="match status" value="1"/>
</dbReference>
<dbReference type="PROSITE" id="PS51456">
    <property type="entry name" value="MYOSIN_MOTOR"/>
    <property type="match status" value="1"/>
</dbReference>
<evidence type="ECO:0000313" key="15">
    <source>
        <dbReference type="Proteomes" id="UP000193380"/>
    </source>
</evidence>
<keyword evidence="6 11" id="KW-0067">ATP-binding</keyword>
<dbReference type="GO" id="GO:0005524">
    <property type="term" value="F:ATP binding"/>
    <property type="evidence" value="ECO:0007669"/>
    <property type="project" value="UniProtKB-UniRule"/>
</dbReference>
<keyword evidence="8 11" id="KW-0505">Motor protein</keyword>
<dbReference type="PaxDb" id="8022-A0A060XD64"/>
<evidence type="ECO:0000256" key="12">
    <source>
        <dbReference type="SAM" id="MobiDB-lite"/>
    </source>
</evidence>
<feature type="region of interest" description="Actin-binding" evidence="11">
    <location>
        <begin position="572"/>
        <end position="594"/>
    </location>
</feature>
<evidence type="ECO:0000256" key="4">
    <source>
        <dbReference type="ARBA" id="ARBA00022737"/>
    </source>
</evidence>
<dbReference type="Gene3D" id="1.20.120.720">
    <property type="entry name" value="Myosin VI head, motor domain, U50 subdomain"/>
    <property type="match status" value="1"/>
</dbReference>
<dbReference type="GO" id="GO:0000146">
    <property type="term" value="F:microfilament motor activity"/>
    <property type="evidence" value="ECO:0007669"/>
    <property type="project" value="TreeGrafter"/>
</dbReference>
<dbReference type="InterPro" id="IPR027417">
    <property type="entry name" value="P-loop_NTPase"/>
</dbReference>
<evidence type="ECO:0000256" key="10">
    <source>
        <dbReference type="ARBA" id="ARBA00023273"/>
    </source>
</evidence>
<keyword evidence="3" id="KW-0963">Cytoplasm</keyword>
<name>A0A060XD64_ONCMY</name>
<dbReference type="InterPro" id="IPR052409">
    <property type="entry name" value="Myosin-III_kinase_activity"/>
</dbReference>
<evidence type="ECO:0000256" key="8">
    <source>
        <dbReference type="ARBA" id="ARBA00023175"/>
    </source>
</evidence>
<keyword evidence="10" id="KW-0966">Cell projection</keyword>
<reference evidence="14" key="2">
    <citation type="submission" date="2014-03" db="EMBL/GenBank/DDBJ databases">
        <authorList>
            <person name="Genoscope - CEA"/>
        </authorList>
    </citation>
    <scope>NUCLEOTIDE SEQUENCE</scope>
</reference>
<dbReference type="GO" id="GO:0003779">
    <property type="term" value="F:actin binding"/>
    <property type="evidence" value="ECO:0007669"/>
    <property type="project" value="UniProtKB-KW"/>
</dbReference>
<feature type="domain" description="Myosin motor" evidence="13">
    <location>
        <begin position="4"/>
        <end position="689"/>
    </location>
</feature>
<evidence type="ECO:0000256" key="2">
    <source>
        <dbReference type="ARBA" id="ARBA00004316"/>
    </source>
</evidence>